<dbReference type="Pfam" id="PF07995">
    <property type="entry name" value="GSDH"/>
    <property type="match status" value="1"/>
</dbReference>
<protein>
    <recommendedName>
        <fullName evidence="1">Glucose/Sorbosone dehydrogenase domain-containing protein</fullName>
    </recommendedName>
</protein>
<sequence length="303" mass="32409">MYALVTERFTSTVHLLGRDGSKKMVGTVPNTVVPDVDPTKGSGGLLGVAPSPTWNGTTDKDVFFVHTAAEGTRIVKMKFDGKTLSGYTVLVGGIKRGADHNGGKIAFGPDGYLYVATGDAQTGSLAQNRNSLNGKILRITKTGAAAPGNPFGNRVYSLGHRNPQGFAWDTRGRLWASEIGEAKWDELNLIKAGANYGWPLCEGTCGTAGMTNPKFVWKPEDGGVPAQVAIVNNVIYVTTLRGQRLWRLPIDGTGQGIGTAKSYYVNTYARLRALTTVPGTNQLLMGTSDRGTDRDFVLKVTIK</sequence>
<dbReference type="AlphaFoldDB" id="A0A918M8B6"/>
<dbReference type="EMBL" id="BMTD01000001">
    <property type="protein sequence ID" value="GGU76193.1"/>
    <property type="molecule type" value="Genomic_DNA"/>
</dbReference>
<dbReference type="InterPro" id="IPR012938">
    <property type="entry name" value="Glc/Sorbosone_DH"/>
</dbReference>
<keyword evidence="3" id="KW-1185">Reference proteome</keyword>
<feature type="domain" description="Glucose/Sorbosone dehydrogenase" evidence="1">
    <location>
        <begin position="3"/>
        <end position="281"/>
    </location>
</feature>
<gene>
    <name evidence="2" type="ORF">GCM10010260_05480</name>
</gene>
<dbReference type="SUPFAM" id="SSF50952">
    <property type="entry name" value="Soluble quinoprotein glucose dehydrogenase"/>
    <property type="match status" value="1"/>
</dbReference>
<accession>A0A918M8B6</accession>
<dbReference type="PANTHER" id="PTHR19328:SF13">
    <property type="entry name" value="HIPL1 PROTEIN"/>
    <property type="match status" value="1"/>
</dbReference>
<dbReference type="Proteomes" id="UP000618795">
    <property type="component" value="Unassembled WGS sequence"/>
</dbReference>
<dbReference type="PANTHER" id="PTHR19328">
    <property type="entry name" value="HEDGEHOG-INTERACTING PROTEIN"/>
    <property type="match status" value="1"/>
</dbReference>
<name>A0A918M8B6_9ACTN</name>
<evidence type="ECO:0000259" key="1">
    <source>
        <dbReference type="Pfam" id="PF07995"/>
    </source>
</evidence>
<dbReference type="Gene3D" id="2.120.10.30">
    <property type="entry name" value="TolB, C-terminal domain"/>
    <property type="match status" value="1"/>
</dbReference>
<evidence type="ECO:0000313" key="3">
    <source>
        <dbReference type="Proteomes" id="UP000618795"/>
    </source>
</evidence>
<reference evidence="2" key="1">
    <citation type="journal article" date="2014" name="Int. J. Syst. Evol. Microbiol.">
        <title>Complete genome sequence of Corynebacterium casei LMG S-19264T (=DSM 44701T), isolated from a smear-ripened cheese.</title>
        <authorList>
            <consortium name="US DOE Joint Genome Institute (JGI-PGF)"/>
            <person name="Walter F."/>
            <person name="Albersmeier A."/>
            <person name="Kalinowski J."/>
            <person name="Ruckert C."/>
        </authorList>
    </citation>
    <scope>NUCLEOTIDE SEQUENCE</scope>
    <source>
        <strain evidence="2">JCM 4369</strain>
    </source>
</reference>
<proteinExistence type="predicted"/>
<evidence type="ECO:0000313" key="2">
    <source>
        <dbReference type="EMBL" id="GGU76193.1"/>
    </source>
</evidence>
<organism evidence="2 3">
    <name type="scientific">Streptomyces filipinensis</name>
    <dbReference type="NCBI Taxonomy" id="66887"/>
    <lineage>
        <taxon>Bacteria</taxon>
        <taxon>Bacillati</taxon>
        <taxon>Actinomycetota</taxon>
        <taxon>Actinomycetes</taxon>
        <taxon>Kitasatosporales</taxon>
        <taxon>Streptomycetaceae</taxon>
        <taxon>Streptomyces</taxon>
    </lineage>
</organism>
<dbReference type="InterPro" id="IPR011041">
    <property type="entry name" value="Quinoprot_gluc/sorb_DH_b-prop"/>
</dbReference>
<reference evidence="2" key="2">
    <citation type="submission" date="2020-09" db="EMBL/GenBank/DDBJ databases">
        <authorList>
            <person name="Sun Q."/>
            <person name="Ohkuma M."/>
        </authorList>
    </citation>
    <scope>NUCLEOTIDE SEQUENCE</scope>
    <source>
        <strain evidence="2">JCM 4369</strain>
    </source>
</reference>
<dbReference type="InterPro" id="IPR011042">
    <property type="entry name" value="6-blade_b-propeller_TolB-like"/>
</dbReference>
<comment type="caution">
    <text evidence="2">The sequence shown here is derived from an EMBL/GenBank/DDBJ whole genome shotgun (WGS) entry which is preliminary data.</text>
</comment>